<sequence length="88" mass="10222">MPLADGLRGVSSVARHIIGHANHDFLSSFTAQNALHRLLHFKCDLANMEQAKSKLLSRFLPPSVFCLIWRFYCNGFPNYCQERRWEIE</sequence>
<proteinExistence type="predicted"/>
<accession>A0A8S5TIJ3</accession>
<reference evidence="1" key="1">
    <citation type="journal article" date="2021" name="Proc. Natl. Acad. Sci. U.S.A.">
        <title>A Catalog of Tens of Thousands of Viruses from Human Metagenomes Reveals Hidden Associations with Chronic Diseases.</title>
        <authorList>
            <person name="Tisza M.J."/>
            <person name="Buck C.B."/>
        </authorList>
    </citation>
    <scope>NUCLEOTIDE SEQUENCE</scope>
    <source>
        <strain evidence="1">Ct7yc1</strain>
    </source>
</reference>
<organism evidence="1">
    <name type="scientific">Siphoviridae sp. ct7yc1</name>
    <dbReference type="NCBI Taxonomy" id="2827788"/>
    <lineage>
        <taxon>Viruses</taxon>
        <taxon>Duplodnaviria</taxon>
        <taxon>Heunggongvirae</taxon>
        <taxon>Uroviricota</taxon>
        <taxon>Caudoviricetes</taxon>
    </lineage>
</organism>
<name>A0A8S5TIJ3_9CAUD</name>
<evidence type="ECO:0000313" key="1">
    <source>
        <dbReference type="EMBL" id="DAF63140.1"/>
    </source>
</evidence>
<dbReference type="EMBL" id="BK032833">
    <property type="protein sequence ID" value="DAF63140.1"/>
    <property type="molecule type" value="Genomic_DNA"/>
</dbReference>
<protein>
    <submittedName>
        <fullName evidence="1">Uncharacterized protein</fullName>
    </submittedName>
</protein>